<dbReference type="InterPro" id="IPR023271">
    <property type="entry name" value="Aquaporin-like"/>
</dbReference>
<dbReference type="Pfam" id="PF01544">
    <property type="entry name" value="CorA"/>
    <property type="match status" value="1"/>
</dbReference>
<dbReference type="EMBL" id="CP043494">
    <property type="protein sequence ID" value="WNG49872.1"/>
    <property type="molecule type" value="Genomic_DNA"/>
</dbReference>
<dbReference type="Pfam" id="PF01226">
    <property type="entry name" value="Form_Nir_trans"/>
    <property type="match status" value="1"/>
</dbReference>
<keyword evidence="4 5" id="KW-0472">Membrane</keyword>
<dbReference type="InterPro" id="IPR002523">
    <property type="entry name" value="MgTranspt_CorA/ZnTranspt_ZntB"/>
</dbReference>
<dbReference type="InterPro" id="IPR045861">
    <property type="entry name" value="CorA_cytoplasmic_dom"/>
</dbReference>
<feature type="transmembrane region" description="Helical" evidence="5">
    <location>
        <begin position="413"/>
        <end position="434"/>
    </location>
</feature>
<evidence type="ECO:0000256" key="4">
    <source>
        <dbReference type="ARBA" id="ARBA00023136"/>
    </source>
</evidence>
<keyword evidence="3 5" id="KW-1133">Transmembrane helix</keyword>
<dbReference type="PANTHER" id="PTHR30520:SF2">
    <property type="entry name" value="INNER MEMBRANE PROTEIN YFDC"/>
    <property type="match status" value="1"/>
</dbReference>
<dbReference type="Gene3D" id="3.30.460.20">
    <property type="entry name" value="CorA soluble domain-like"/>
    <property type="match status" value="1"/>
</dbReference>
<dbReference type="Gene3D" id="1.20.58.340">
    <property type="entry name" value="Magnesium transport protein CorA, transmembrane region"/>
    <property type="match status" value="1"/>
</dbReference>
<comment type="subcellular location">
    <subcellularLocation>
        <location evidence="1">Membrane</location>
        <topology evidence="1">Multi-pass membrane protein</topology>
    </subcellularLocation>
</comment>
<dbReference type="PANTHER" id="PTHR30520">
    <property type="entry name" value="FORMATE TRANSPORTER-RELATED"/>
    <property type="match status" value="1"/>
</dbReference>
<proteinExistence type="predicted"/>
<evidence type="ECO:0000256" key="3">
    <source>
        <dbReference type="ARBA" id="ARBA00022989"/>
    </source>
</evidence>
<feature type="transmembrane region" description="Helical" evidence="5">
    <location>
        <begin position="441"/>
        <end position="461"/>
    </location>
</feature>
<dbReference type="Gene3D" id="1.20.1080.10">
    <property type="entry name" value="Glycerol uptake facilitator protein"/>
    <property type="match status" value="1"/>
</dbReference>
<reference evidence="6 7" key="1">
    <citation type="submission" date="2019-08" db="EMBL/GenBank/DDBJ databases">
        <title>Archangium and Cystobacter genomes.</title>
        <authorList>
            <person name="Chen I.-C.K."/>
            <person name="Wielgoss S."/>
        </authorList>
    </citation>
    <scope>NUCLEOTIDE SEQUENCE [LARGE SCALE GENOMIC DNA]</scope>
    <source>
        <strain evidence="6 7">Cbm 6</strain>
    </source>
</reference>
<evidence type="ECO:0000256" key="5">
    <source>
        <dbReference type="SAM" id="Phobius"/>
    </source>
</evidence>
<feature type="transmembrane region" description="Helical" evidence="5">
    <location>
        <begin position="318"/>
        <end position="336"/>
    </location>
</feature>
<organism evidence="6 7">
    <name type="scientific">Archangium minus</name>
    <dbReference type="NCBI Taxonomy" id="83450"/>
    <lineage>
        <taxon>Bacteria</taxon>
        <taxon>Pseudomonadati</taxon>
        <taxon>Myxococcota</taxon>
        <taxon>Myxococcia</taxon>
        <taxon>Myxococcales</taxon>
        <taxon>Cystobacterineae</taxon>
        <taxon>Archangiaceae</taxon>
        <taxon>Archangium</taxon>
    </lineage>
</organism>
<dbReference type="SUPFAM" id="SSF143865">
    <property type="entry name" value="CorA soluble domain-like"/>
    <property type="match status" value="1"/>
</dbReference>
<keyword evidence="7" id="KW-1185">Reference proteome</keyword>
<feature type="transmembrane region" description="Helical" evidence="5">
    <location>
        <begin position="362"/>
        <end position="384"/>
    </location>
</feature>
<keyword evidence="2 5" id="KW-0812">Transmembrane</keyword>
<gene>
    <name evidence="6" type="ORF">F0U60_41460</name>
</gene>
<protein>
    <recommendedName>
        <fullName evidence="8">Formate/nitrite transporter family protein</fullName>
    </recommendedName>
</protein>
<evidence type="ECO:0008006" key="8">
    <source>
        <dbReference type="Google" id="ProtNLM"/>
    </source>
</evidence>
<feature type="transmembrane region" description="Helical" evidence="5">
    <location>
        <begin position="481"/>
        <end position="507"/>
    </location>
</feature>
<evidence type="ECO:0000256" key="2">
    <source>
        <dbReference type="ARBA" id="ARBA00022692"/>
    </source>
</evidence>
<sequence>MAALIWEDAQAPRVRNTETPTPSLDTVSWKVAPDRELRHLRTLHPSREELQALRQSLGLHQSLLHQLQDPDFAPGAVEFPRQLLVRLNVPETNEEGTLRWERLDVVLTDDAVLTAEARSLRPVEQARARFLRHDPPGGTDRFLAALVEEVVDGFDAIWRTLRKELEGMEAPGPRASAGALVAMGKAQTEMTELLRGLQAARECLAQLAYRGFQRIGKVAAAELLASHDRLKGLTNTVEQVLERISGITEETSSPTEELSAESPEVIDTAIALGERRLHRMTMAHAMTALIGGLAVSFGAVAMAWTAGPWSHVMEHNQVHLLGSLAFPIGFIILLVGKGELFTENFFIPVTGLMSGRGKVRDLLVLWGSTLAFNLVGAVVFAFLVSRPGVIADGAKHFLVQLAHDKVFVPWSTAFMKAVFAGWLMTVLTWLLLAARGQGSRLFIIWMMGFLIAAGHFNHVVISAAEVFMAMGLGAPVSVRQWAWMNFLPALLGNLVGGLVFVTLLGYVQAHSLRRSERRMHDVLRRRGTQH</sequence>
<accession>A0ABY9X384</accession>
<dbReference type="Proteomes" id="UP001611383">
    <property type="component" value="Chromosome"/>
</dbReference>
<evidence type="ECO:0000256" key="1">
    <source>
        <dbReference type="ARBA" id="ARBA00004141"/>
    </source>
</evidence>
<feature type="transmembrane region" description="Helical" evidence="5">
    <location>
        <begin position="285"/>
        <end position="306"/>
    </location>
</feature>
<name>A0ABY9X384_9BACT</name>
<evidence type="ECO:0000313" key="6">
    <source>
        <dbReference type="EMBL" id="WNG49872.1"/>
    </source>
</evidence>
<dbReference type="InterPro" id="IPR000292">
    <property type="entry name" value="For/NO2_transpt"/>
</dbReference>
<evidence type="ECO:0000313" key="7">
    <source>
        <dbReference type="Proteomes" id="UP001611383"/>
    </source>
</evidence>